<dbReference type="RefSeq" id="WP_149837593.1">
    <property type="nucleotide sequence ID" value="NZ_VUOC01000002.1"/>
</dbReference>
<sequence>MTFTSCKKDDKDTSPRQASGTFSAFEAEVNGEVLALPTASEKMEVKIDIADDTHANVTVTYYNGGQQQSTPPIACTMGKDPDGFLTLSETSTGNMFVLYYDEETIDCFPSPGDRLSASRSGKKPDWWDD</sequence>
<accession>A0A5B2VVL0</accession>
<reference evidence="2 3" key="2">
    <citation type="submission" date="2019-09" db="EMBL/GenBank/DDBJ databases">
        <authorList>
            <person name="Jin C."/>
        </authorList>
    </citation>
    <scope>NUCLEOTIDE SEQUENCE [LARGE SCALE GENOMIC DNA]</scope>
    <source>
        <strain evidence="2 3">BN140078</strain>
    </source>
</reference>
<evidence type="ECO:0000313" key="2">
    <source>
        <dbReference type="EMBL" id="KAA2242720.1"/>
    </source>
</evidence>
<organism evidence="2 3">
    <name type="scientific">Chitinophaga agrisoli</name>
    <dbReference type="NCBI Taxonomy" id="2607653"/>
    <lineage>
        <taxon>Bacteria</taxon>
        <taxon>Pseudomonadati</taxon>
        <taxon>Bacteroidota</taxon>
        <taxon>Chitinophagia</taxon>
        <taxon>Chitinophagales</taxon>
        <taxon>Chitinophagaceae</taxon>
        <taxon>Chitinophaga</taxon>
    </lineage>
</organism>
<evidence type="ECO:0000313" key="3">
    <source>
        <dbReference type="Proteomes" id="UP000324611"/>
    </source>
</evidence>
<feature type="compositionally biased region" description="Basic and acidic residues" evidence="1">
    <location>
        <begin position="1"/>
        <end position="14"/>
    </location>
</feature>
<name>A0A5B2VVL0_9BACT</name>
<feature type="region of interest" description="Disordered" evidence="1">
    <location>
        <begin position="110"/>
        <end position="129"/>
    </location>
</feature>
<keyword evidence="3" id="KW-1185">Reference proteome</keyword>
<gene>
    <name evidence="2" type="ORF">F0L74_09335</name>
</gene>
<dbReference type="EMBL" id="VUOC01000002">
    <property type="protein sequence ID" value="KAA2242720.1"/>
    <property type="molecule type" value="Genomic_DNA"/>
</dbReference>
<protein>
    <submittedName>
        <fullName evidence="2">Uncharacterized protein</fullName>
    </submittedName>
</protein>
<proteinExistence type="predicted"/>
<feature type="region of interest" description="Disordered" evidence="1">
    <location>
        <begin position="1"/>
        <end position="23"/>
    </location>
</feature>
<comment type="caution">
    <text evidence="2">The sequence shown here is derived from an EMBL/GenBank/DDBJ whole genome shotgun (WGS) entry which is preliminary data.</text>
</comment>
<dbReference type="Proteomes" id="UP000324611">
    <property type="component" value="Unassembled WGS sequence"/>
</dbReference>
<reference evidence="2 3" key="1">
    <citation type="submission" date="2019-09" db="EMBL/GenBank/DDBJ databases">
        <title>Chitinophaga ginsengihumi sp. nov., isolated from soil of ginseng rhizosphere.</title>
        <authorList>
            <person name="Lee J."/>
        </authorList>
    </citation>
    <scope>NUCLEOTIDE SEQUENCE [LARGE SCALE GENOMIC DNA]</scope>
    <source>
        <strain evidence="2 3">BN140078</strain>
    </source>
</reference>
<dbReference type="AlphaFoldDB" id="A0A5B2VVL0"/>
<evidence type="ECO:0000256" key="1">
    <source>
        <dbReference type="SAM" id="MobiDB-lite"/>
    </source>
</evidence>